<dbReference type="InterPro" id="IPR020845">
    <property type="entry name" value="AMP-binding_CS"/>
</dbReference>
<comment type="similarity">
    <text evidence="1">Belongs to the ATP-dependent AMP-binding enzyme family.</text>
</comment>
<evidence type="ECO:0000256" key="2">
    <source>
        <dbReference type="ARBA" id="ARBA00022598"/>
    </source>
</evidence>
<dbReference type="InterPro" id="IPR045851">
    <property type="entry name" value="AMP-bd_C_sf"/>
</dbReference>
<proteinExistence type="inferred from homology"/>
<feature type="domain" description="AMP-dependent synthetase/ligase" evidence="5">
    <location>
        <begin position="16"/>
        <end position="367"/>
    </location>
</feature>
<dbReference type="PANTHER" id="PTHR43107:SF15">
    <property type="entry name" value="FATTY ACID TRANSPORT PROTEIN 3, ISOFORM A"/>
    <property type="match status" value="1"/>
</dbReference>
<dbReference type="GO" id="GO:0005886">
    <property type="term" value="C:plasma membrane"/>
    <property type="evidence" value="ECO:0007669"/>
    <property type="project" value="TreeGrafter"/>
</dbReference>
<keyword evidence="2" id="KW-0436">Ligase</keyword>
<name>A0A6J7ED33_9ZZZZ</name>
<dbReference type="InterPro" id="IPR042099">
    <property type="entry name" value="ANL_N_sf"/>
</dbReference>
<dbReference type="Gene3D" id="3.40.50.12780">
    <property type="entry name" value="N-terminal domain of ligase-like"/>
    <property type="match status" value="1"/>
</dbReference>
<evidence type="ECO:0000259" key="5">
    <source>
        <dbReference type="Pfam" id="PF00501"/>
    </source>
</evidence>
<evidence type="ECO:0000313" key="7">
    <source>
        <dbReference type="EMBL" id="CAB5031672.1"/>
    </source>
</evidence>
<dbReference type="Gene3D" id="3.30.300.30">
    <property type="match status" value="1"/>
</dbReference>
<keyword evidence="3" id="KW-0547">Nucleotide-binding</keyword>
<dbReference type="InterPro" id="IPR000873">
    <property type="entry name" value="AMP-dep_synth/lig_dom"/>
</dbReference>
<sequence length="547" mass="59748">MTTIAELLLARKGDERQGLLDTNHRLTWGEVVERAAIRAGWLRSMRQDGPPHLGILLPNGNDYLIWLFAAALARWTVVGINPTRRGASLALDIQSTDCQLLICDDEGFEMLDGLDHGVEASRVFDEQGSNDAALAHGVAEWGGDAVESDLLLLLFTSGTTGTPKAVRCTQGRLTSIALTASAGYGYVQEDVCYCPMPLFHGNALMALVAPALYVGAAIALPPRFSASGFIDDVRHFQATIFTYVGKAISYILATPSSDHDLDNTLTRGFGTEASSTDRVAFKRRFGCRLIEGYGSSEGGMSISATPDTPRGALGPALPGLDIAVVDPDSGEEKKRAVFDKGGALLNGNDAIGELVNRSGVGKFEGYYKDDQAGNSRSRDGWYWSGDLAYRDAEGFFFFAGRSGDWLRVDSENMAATPIENVLARYGPFANVAIYPVPDFDAGAGDLVMAAVELRDSSEFDPDSFQTWILDQDDFGTKWTPSFLRVMEKIDETATGKMTKVRLRNEAWQCDDVVWYRPARENSFHLLDIETSSKLNERLERARSEPKT</sequence>
<dbReference type="PANTHER" id="PTHR43107">
    <property type="entry name" value="LONG-CHAIN FATTY ACID TRANSPORT PROTEIN"/>
    <property type="match status" value="1"/>
</dbReference>
<dbReference type="GO" id="GO:0004467">
    <property type="term" value="F:long-chain fatty acid-CoA ligase activity"/>
    <property type="evidence" value="ECO:0007669"/>
    <property type="project" value="TreeGrafter"/>
</dbReference>
<evidence type="ECO:0000313" key="6">
    <source>
        <dbReference type="EMBL" id="CAB4880956.1"/>
    </source>
</evidence>
<reference evidence="6" key="1">
    <citation type="submission" date="2020-05" db="EMBL/GenBank/DDBJ databases">
        <authorList>
            <person name="Chiriac C."/>
            <person name="Salcher M."/>
            <person name="Ghai R."/>
            <person name="Kavagutti S V."/>
        </authorList>
    </citation>
    <scope>NUCLEOTIDE SEQUENCE</scope>
</reference>
<accession>A0A6J7ED33</accession>
<gene>
    <name evidence="6" type="ORF">UFOPK3427_01469</name>
    <name evidence="7" type="ORF">UFOPK4112_01729</name>
</gene>
<dbReference type="EMBL" id="CAFBPM010000026">
    <property type="protein sequence ID" value="CAB5031672.1"/>
    <property type="molecule type" value="Genomic_DNA"/>
</dbReference>
<evidence type="ECO:0000256" key="4">
    <source>
        <dbReference type="ARBA" id="ARBA00022840"/>
    </source>
</evidence>
<dbReference type="EMBL" id="CAFBLT010000002">
    <property type="protein sequence ID" value="CAB4880956.1"/>
    <property type="molecule type" value="Genomic_DNA"/>
</dbReference>
<protein>
    <submittedName>
        <fullName evidence="6">Unannotated protein</fullName>
    </submittedName>
</protein>
<dbReference type="PROSITE" id="PS00455">
    <property type="entry name" value="AMP_BINDING"/>
    <property type="match status" value="1"/>
</dbReference>
<evidence type="ECO:0000256" key="3">
    <source>
        <dbReference type="ARBA" id="ARBA00022741"/>
    </source>
</evidence>
<keyword evidence="4" id="KW-0067">ATP-binding</keyword>
<dbReference type="GO" id="GO:0005524">
    <property type="term" value="F:ATP binding"/>
    <property type="evidence" value="ECO:0007669"/>
    <property type="project" value="UniProtKB-KW"/>
</dbReference>
<dbReference type="SUPFAM" id="SSF56801">
    <property type="entry name" value="Acetyl-CoA synthetase-like"/>
    <property type="match status" value="1"/>
</dbReference>
<dbReference type="GO" id="GO:0005324">
    <property type="term" value="F:long-chain fatty acid transmembrane transporter activity"/>
    <property type="evidence" value="ECO:0007669"/>
    <property type="project" value="TreeGrafter"/>
</dbReference>
<organism evidence="6">
    <name type="scientific">freshwater metagenome</name>
    <dbReference type="NCBI Taxonomy" id="449393"/>
    <lineage>
        <taxon>unclassified sequences</taxon>
        <taxon>metagenomes</taxon>
        <taxon>ecological metagenomes</taxon>
    </lineage>
</organism>
<evidence type="ECO:0000256" key="1">
    <source>
        <dbReference type="ARBA" id="ARBA00006432"/>
    </source>
</evidence>
<dbReference type="AlphaFoldDB" id="A0A6J7ED33"/>
<dbReference type="Pfam" id="PF00501">
    <property type="entry name" value="AMP-binding"/>
    <property type="match status" value="1"/>
</dbReference>
<dbReference type="GO" id="GO:0044539">
    <property type="term" value="P:long-chain fatty acid import into cell"/>
    <property type="evidence" value="ECO:0007669"/>
    <property type="project" value="TreeGrafter"/>
</dbReference>